<evidence type="ECO:0000256" key="6">
    <source>
        <dbReference type="ARBA" id="ARBA00022989"/>
    </source>
</evidence>
<accession>A0AA39L3I4</accession>
<dbReference type="PANTHER" id="PTHR20994">
    <property type="entry name" value="ER MEMBRANE PROTEIN COMPLEX SUBUNIT 6"/>
    <property type="match status" value="1"/>
</dbReference>
<dbReference type="PANTHER" id="PTHR20994:SF0">
    <property type="entry name" value="ER MEMBRANE PROTEIN COMPLEX SUBUNIT 6"/>
    <property type="match status" value="1"/>
</dbReference>
<dbReference type="Pfam" id="PF07019">
    <property type="entry name" value="EMC6"/>
    <property type="match status" value="1"/>
</dbReference>
<dbReference type="InterPro" id="IPR008504">
    <property type="entry name" value="Emc6"/>
</dbReference>
<feature type="transmembrane region" description="Helical" evidence="8">
    <location>
        <begin position="23"/>
        <end position="44"/>
    </location>
</feature>
<name>A0AA39L3I4_SARSR</name>
<sequence>MPSEREYQITPVVPETIMHNTKALANVHSLSASLFGVTTGILGLESYHGFLVYLLLSFITATLYYVLKIAPDSLAEGRKPLDTGRYYRNAFEFWTSGALNGVSGFVLTWTLFYGLVRA</sequence>
<reference evidence="9" key="1">
    <citation type="submission" date="2022-10" db="EMBL/GenBank/DDBJ databases">
        <title>Determination and structural analysis of whole genome sequence of Sarocladium strictum F4-1.</title>
        <authorList>
            <person name="Hu L."/>
            <person name="Jiang Y."/>
        </authorList>
    </citation>
    <scope>NUCLEOTIDE SEQUENCE</scope>
    <source>
        <strain evidence="9">F4-1</strain>
    </source>
</reference>
<evidence type="ECO:0000256" key="5">
    <source>
        <dbReference type="ARBA" id="ARBA00022824"/>
    </source>
</evidence>
<keyword evidence="6 8" id="KW-1133">Transmembrane helix</keyword>
<dbReference type="GO" id="GO:0072546">
    <property type="term" value="C:EMC complex"/>
    <property type="evidence" value="ECO:0007669"/>
    <property type="project" value="InterPro"/>
</dbReference>
<comment type="similarity">
    <text evidence="2">Belongs to the EMC6 family.</text>
</comment>
<dbReference type="InterPro" id="IPR029008">
    <property type="entry name" value="EMC6-like"/>
</dbReference>
<dbReference type="AlphaFoldDB" id="A0AA39L3I4"/>
<evidence type="ECO:0000256" key="8">
    <source>
        <dbReference type="SAM" id="Phobius"/>
    </source>
</evidence>
<keyword evidence="7 8" id="KW-0472">Membrane</keyword>
<proteinExistence type="inferred from homology"/>
<feature type="transmembrane region" description="Helical" evidence="8">
    <location>
        <begin position="91"/>
        <end position="116"/>
    </location>
</feature>
<gene>
    <name evidence="9" type="ORF">NLU13_9029</name>
</gene>
<comment type="caution">
    <text evidence="9">The sequence shown here is derived from an EMBL/GenBank/DDBJ whole genome shotgun (WGS) entry which is preliminary data.</text>
</comment>
<evidence type="ECO:0000256" key="2">
    <source>
        <dbReference type="ARBA" id="ARBA00009436"/>
    </source>
</evidence>
<dbReference type="Proteomes" id="UP001175261">
    <property type="component" value="Unassembled WGS sequence"/>
</dbReference>
<keyword evidence="5" id="KW-0256">Endoplasmic reticulum</keyword>
<evidence type="ECO:0000256" key="7">
    <source>
        <dbReference type="ARBA" id="ARBA00023136"/>
    </source>
</evidence>
<keyword evidence="10" id="KW-1185">Reference proteome</keyword>
<dbReference type="GO" id="GO:0000045">
    <property type="term" value="P:autophagosome assembly"/>
    <property type="evidence" value="ECO:0007669"/>
    <property type="project" value="TreeGrafter"/>
</dbReference>
<keyword evidence="4 8" id="KW-0812">Transmembrane</keyword>
<evidence type="ECO:0000256" key="4">
    <source>
        <dbReference type="ARBA" id="ARBA00022692"/>
    </source>
</evidence>
<evidence type="ECO:0000256" key="3">
    <source>
        <dbReference type="ARBA" id="ARBA00020827"/>
    </source>
</evidence>
<organism evidence="9 10">
    <name type="scientific">Sarocladium strictum</name>
    <name type="common">Black bundle disease fungus</name>
    <name type="synonym">Acremonium strictum</name>
    <dbReference type="NCBI Taxonomy" id="5046"/>
    <lineage>
        <taxon>Eukaryota</taxon>
        <taxon>Fungi</taxon>
        <taxon>Dikarya</taxon>
        <taxon>Ascomycota</taxon>
        <taxon>Pezizomycotina</taxon>
        <taxon>Sordariomycetes</taxon>
        <taxon>Hypocreomycetidae</taxon>
        <taxon>Hypocreales</taxon>
        <taxon>Sarocladiaceae</taxon>
        <taxon>Sarocladium</taxon>
    </lineage>
</organism>
<evidence type="ECO:0000256" key="1">
    <source>
        <dbReference type="ARBA" id="ARBA00004477"/>
    </source>
</evidence>
<dbReference type="EMBL" id="JAPDFR010000009">
    <property type="protein sequence ID" value="KAK0383116.1"/>
    <property type="molecule type" value="Genomic_DNA"/>
</dbReference>
<feature type="transmembrane region" description="Helical" evidence="8">
    <location>
        <begin position="50"/>
        <end position="70"/>
    </location>
</feature>
<comment type="subcellular location">
    <subcellularLocation>
        <location evidence="1">Endoplasmic reticulum membrane</location>
        <topology evidence="1">Multi-pass membrane protein</topology>
    </subcellularLocation>
</comment>
<evidence type="ECO:0000313" key="10">
    <source>
        <dbReference type="Proteomes" id="UP001175261"/>
    </source>
</evidence>
<evidence type="ECO:0000313" key="9">
    <source>
        <dbReference type="EMBL" id="KAK0383116.1"/>
    </source>
</evidence>
<protein>
    <recommendedName>
        <fullName evidence="3">ER membrane protein complex subunit 6</fullName>
    </recommendedName>
</protein>
<dbReference type="GO" id="GO:0034975">
    <property type="term" value="P:protein folding in endoplasmic reticulum"/>
    <property type="evidence" value="ECO:0007669"/>
    <property type="project" value="TreeGrafter"/>
</dbReference>